<protein>
    <recommendedName>
        <fullName evidence="1">DUF5615 domain-containing protein</fullName>
    </recommendedName>
</protein>
<accession>A0A6J4U0M1</accession>
<reference evidence="2" key="1">
    <citation type="submission" date="2020-02" db="EMBL/GenBank/DDBJ databases">
        <authorList>
            <person name="Meier V. D."/>
        </authorList>
    </citation>
    <scope>NUCLEOTIDE SEQUENCE</scope>
    <source>
        <strain evidence="2">AVDCRST_MAG91</strain>
    </source>
</reference>
<dbReference type="InterPro" id="IPR041049">
    <property type="entry name" value="DUF5615"/>
</dbReference>
<organism evidence="2">
    <name type="scientific">uncultured Sphingomonadaceae bacterium</name>
    <dbReference type="NCBI Taxonomy" id="169976"/>
    <lineage>
        <taxon>Bacteria</taxon>
        <taxon>Pseudomonadati</taxon>
        <taxon>Pseudomonadota</taxon>
        <taxon>Alphaproteobacteria</taxon>
        <taxon>Sphingomonadales</taxon>
        <taxon>Sphingomonadaceae</taxon>
        <taxon>environmental samples</taxon>
    </lineage>
</organism>
<evidence type="ECO:0000259" key="1">
    <source>
        <dbReference type="Pfam" id="PF18480"/>
    </source>
</evidence>
<evidence type="ECO:0000313" key="2">
    <source>
        <dbReference type="EMBL" id="CAA9535262.1"/>
    </source>
</evidence>
<sequence length="123" mass="14218">MRFLLDVHINTRLANALRELGHDVLRAALDHKAASDRQLLELAVRDQRVIVTEDSDFSDLVYAFSEPVPPAIIYIRCEPEEQLEMNVRVIDVLDSPKLLRHMVVIRRTGIRYRPFPEKSNENG</sequence>
<gene>
    <name evidence="2" type="ORF">AVDCRST_MAG91-3323</name>
</gene>
<proteinExistence type="predicted"/>
<feature type="domain" description="DUF5615" evidence="1">
    <location>
        <begin position="1"/>
        <end position="91"/>
    </location>
</feature>
<dbReference type="AlphaFoldDB" id="A0A6J4U0M1"/>
<name>A0A6J4U0M1_9SPHN</name>
<dbReference type="Pfam" id="PF18480">
    <property type="entry name" value="DUF5615"/>
    <property type="match status" value="1"/>
</dbReference>
<dbReference type="EMBL" id="CADCVX010000582">
    <property type="protein sequence ID" value="CAA9535262.1"/>
    <property type="molecule type" value="Genomic_DNA"/>
</dbReference>